<dbReference type="PROSITE" id="PS50053">
    <property type="entry name" value="UBIQUITIN_2"/>
    <property type="match status" value="1"/>
</dbReference>
<organism evidence="15 16">
    <name type="scientific">Fopius arisanus</name>
    <dbReference type="NCBI Taxonomy" id="64838"/>
    <lineage>
        <taxon>Eukaryota</taxon>
        <taxon>Metazoa</taxon>
        <taxon>Ecdysozoa</taxon>
        <taxon>Arthropoda</taxon>
        <taxon>Hexapoda</taxon>
        <taxon>Insecta</taxon>
        <taxon>Pterygota</taxon>
        <taxon>Neoptera</taxon>
        <taxon>Endopterygota</taxon>
        <taxon>Hymenoptera</taxon>
        <taxon>Apocrita</taxon>
        <taxon>Ichneumonoidea</taxon>
        <taxon>Braconidae</taxon>
        <taxon>Opiinae</taxon>
        <taxon>Fopius</taxon>
    </lineage>
</organism>
<keyword evidence="7" id="KW-0833">Ubl conjugation pathway</keyword>
<dbReference type="PANTHER" id="PTHR22770">
    <property type="entry name" value="UBIQUITIN CONJUGATING ENZYME 7 INTERACTING PROTEIN-RELATED"/>
    <property type="match status" value="1"/>
</dbReference>
<dbReference type="InterPro" id="IPR047558">
    <property type="entry name" value="BRcat_RBR_HOIL1"/>
</dbReference>
<keyword evidence="4" id="KW-0479">Metal-binding</keyword>
<dbReference type="CDD" id="cd20345">
    <property type="entry name" value="BRcat_RBR_HOIL1"/>
    <property type="match status" value="1"/>
</dbReference>
<dbReference type="SUPFAM" id="SSF57850">
    <property type="entry name" value="RING/U-box"/>
    <property type="match status" value="3"/>
</dbReference>
<proteinExistence type="predicted"/>
<feature type="compositionally biased region" description="Basic and acidic residues" evidence="11">
    <location>
        <begin position="451"/>
        <end position="464"/>
    </location>
</feature>
<feature type="domain" description="RING-type" evidence="14">
    <location>
        <begin position="1118"/>
        <end position="1346"/>
    </location>
</feature>
<evidence type="ECO:0000256" key="9">
    <source>
        <dbReference type="PROSITE-ProRule" id="PRU00175"/>
    </source>
</evidence>
<dbReference type="Proteomes" id="UP000694866">
    <property type="component" value="Unplaced"/>
</dbReference>
<evidence type="ECO:0008006" key="17">
    <source>
        <dbReference type="Google" id="ProtNLM"/>
    </source>
</evidence>
<evidence type="ECO:0000259" key="13">
    <source>
        <dbReference type="PROSITE" id="PS50089"/>
    </source>
</evidence>
<comment type="pathway">
    <text evidence="1">Protein modification; protein ubiquitination.</text>
</comment>
<gene>
    <name evidence="16" type="primary">LOC105272431</name>
</gene>
<sequence>MVELNDCSGEECSLSSARSGASPRFSIFKWFKRWPKPQDNPITSINNGEESVFSSSDSIDTFYSTATVRSFAFQASPPGAPIHQIDIKSQDPTKVGPFGDGAVRIIEKDASKLTLNVATTLPANVLRRRDITARYSLQTCTGAFGSCGNISHQRTSIKRGEERGNVRRVHVRGKRRAPNPPGRPRSLCEVQGSGILGAGKRKRRPAPKPPVHLVKKRDIGMDGERSQGTGQSIFGEGEGSRGSDCGAESKIIEGKVRSSDQEIPSVSTDTLVLRGGVLLPKKQVSSASGQVVGQSTAMPRPWYKRNVFEYSSVNKECSNNVAVVAAVDSSKGNEEGSIRHFFTRSDRTKERKRDIKRQSGLSILTNISELDKEAAAIVQEEQAKSRAAMLLEASRLGEIERRIDGNEGVVQDMVTSVMENSPRRGTRALISKFNAIGNITRVTVNTSFFAKRDGNKADPGEDWRRRRISEGSGGDKDLSKYFRSHREGGAAEKSSPKFGRDTRRALNAERTAFFTSHLGEGQRTTTTSTTTTTTTTTRDSLKSGKSCPVMDVSNRLSALQDIIKKHSSPISPRSSTSSIGTPRDDENSSGSFSNSPKLDGSGVTEHRDTRTEKFDEVKTSAEVIQREFSQIFEEIDRQLSTSKLKLEQRRLVDGRNFKNSDSSNQVSKVLDILVEAENLRKSERQERKDKFERTIATSEDKVVDLKEMLKEMKHSLPKRPKPKRTEELKAIPSTSRLLEPVKVMAPPVLQMAPKSPKIERQKVSFGVQTSGNLRRVDTPRREVEKRPSGLNGKTFHLMRPREFAAIEAIMTMNNNQEENTYANVVEQSIYANAMVLPSRTHQEVGPHRKTRSTPPPHIQLLGSTADRLLIQLEEAVASKNHLQTTGFAKELTKLEMPCPDVFNVNMFIEDRLAQQGPIPLQLPVTMRIGELKDKISQEFEIPPNLQRWIIAKKSADDDNSTLQELDAKEGLPIFLYLAAPVLQIDNETVPAVVALEDDKIKEIQEEVDMPIVEESSDDEEAHVIPEIVTMDNLAIPGTSKIHDEPVEDDNDVEKQEEKIAAIEIEPGNEKTEAKGEIILSHTDTDCNGEGAVGIIESAKMEYSELMMLEKCGLVPNINTIECPICFITYGPLEGVVLRDCLHTFCRACIENTIKHCTEAEIKCPYIDFEYTCESTLQEREIKALVSLDVYEQHLAKSISQAENNAGHNAFHCKTPDCPGWCIIDDDVNNFLCPVCDSTNCLTCRVIHNGKNCWEYQEDVRLFTDTDEGARRTAEMLRDMLDSGEAMTCPTCAVVIMKKWGCDWIRCSVCKTEICWVTRGPRWGPGGKGDTSGGCRCNPAGKCHPRCNYCH</sequence>
<feature type="compositionally biased region" description="Basic and acidic residues" evidence="11">
    <location>
        <begin position="473"/>
        <end position="507"/>
    </location>
</feature>
<dbReference type="PROSITE" id="PS50089">
    <property type="entry name" value="ZF_RING_2"/>
    <property type="match status" value="1"/>
</dbReference>
<feature type="compositionally biased region" description="Low complexity" evidence="11">
    <location>
        <begin position="524"/>
        <end position="537"/>
    </location>
</feature>
<name>A0A9R1TLC0_9HYME</name>
<feature type="compositionally biased region" description="Low complexity" evidence="11">
    <location>
        <begin position="568"/>
        <end position="581"/>
    </location>
</feature>
<dbReference type="GeneID" id="105272431"/>
<feature type="domain" description="RING-type" evidence="13">
    <location>
        <begin position="1122"/>
        <end position="1164"/>
    </location>
</feature>
<dbReference type="GO" id="GO:0009893">
    <property type="term" value="P:positive regulation of metabolic process"/>
    <property type="evidence" value="ECO:0007669"/>
    <property type="project" value="UniProtKB-ARBA"/>
</dbReference>
<dbReference type="InterPro" id="IPR017907">
    <property type="entry name" value="Znf_RING_CS"/>
</dbReference>
<keyword evidence="3" id="KW-0808">Transferase</keyword>
<dbReference type="PROSITE" id="PS00518">
    <property type="entry name" value="ZF_RING_1"/>
    <property type="match status" value="1"/>
</dbReference>
<dbReference type="GO" id="GO:0097039">
    <property type="term" value="P:protein linear polyubiquitination"/>
    <property type="evidence" value="ECO:0007669"/>
    <property type="project" value="TreeGrafter"/>
</dbReference>
<dbReference type="InterPro" id="IPR013083">
    <property type="entry name" value="Znf_RING/FYVE/PHD"/>
</dbReference>
<dbReference type="KEGG" id="fas:105272431"/>
<keyword evidence="6 9" id="KW-0863">Zinc-finger</keyword>
<evidence type="ECO:0000313" key="15">
    <source>
        <dbReference type="Proteomes" id="UP000694866"/>
    </source>
</evidence>
<dbReference type="Gene3D" id="3.30.40.10">
    <property type="entry name" value="Zinc/RING finger domain, C3HC4 (zinc finger)"/>
    <property type="match status" value="1"/>
</dbReference>
<dbReference type="InterPro" id="IPR047557">
    <property type="entry name" value="Rcat_RBR_HOIL1"/>
</dbReference>
<evidence type="ECO:0000256" key="6">
    <source>
        <dbReference type="ARBA" id="ARBA00022771"/>
    </source>
</evidence>
<dbReference type="GO" id="GO:0008270">
    <property type="term" value="F:zinc ion binding"/>
    <property type="evidence" value="ECO:0007669"/>
    <property type="project" value="UniProtKB-KW"/>
</dbReference>
<keyword evidence="15" id="KW-1185">Reference proteome</keyword>
<evidence type="ECO:0000256" key="7">
    <source>
        <dbReference type="ARBA" id="ARBA00022786"/>
    </source>
</evidence>
<feature type="region of interest" description="Disordered" evidence="11">
    <location>
        <begin position="451"/>
        <end position="548"/>
    </location>
</feature>
<dbReference type="GO" id="GO:0071797">
    <property type="term" value="C:LUBAC complex"/>
    <property type="evidence" value="ECO:0007669"/>
    <property type="project" value="TreeGrafter"/>
</dbReference>
<feature type="region of interest" description="Disordered" evidence="11">
    <location>
        <begin position="563"/>
        <end position="614"/>
    </location>
</feature>
<evidence type="ECO:0000256" key="4">
    <source>
        <dbReference type="ARBA" id="ARBA00022723"/>
    </source>
</evidence>
<keyword evidence="2" id="KW-0597">Phosphoprotein</keyword>
<feature type="compositionally biased region" description="Basic and acidic residues" evidence="11">
    <location>
        <begin position="216"/>
        <end position="225"/>
    </location>
</feature>
<dbReference type="InterPro" id="IPR044066">
    <property type="entry name" value="TRIAD_supradom"/>
</dbReference>
<feature type="region of interest" description="Disordered" evidence="11">
    <location>
        <begin position="172"/>
        <end position="245"/>
    </location>
</feature>
<evidence type="ECO:0000256" key="1">
    <source>
        <dbReference type="ARBA" id="ARBA00004906"/>
    </source>
</evidence>
<dbReference type="GO" id="GO:0004842">
    <property type="term" value="F:ubiquitin-protein transferase activity"/>
    <property type="evidence" value="ECO:0007669"/>
    <property type="project" value="TreeGrafter"/>
</dbReference>
<evidence type="ECO:0000256" key="10">
    <source>
        <dbReference type="SAM" id="Coils"/>
    </source>
</evidence>
<dbReference type="FunFam" id="3.30.40.10:FF:000137">
    <property type="entry name" value="RanBP-type and C3HC4-type zinc finger-containing protein 1"/>
    <property type="match status" value="1"/>
</dbReference>
<evidence type="ECO:0000313" key="16">
    <source>
        <dbReference type="RefSeq" id="XP_011312874.1"/>
    </source>
</evidence>
<keyword evidence="8" id="KW-0862">Zinc</keyword>
<keyword evidence="10" id="KW-0175">Coiled coil</keyword>
<evidence type="ECO:0000256" key="8">
    <source>
        <dbReference type="ARBA" id="ARBA00022833"/>
    </source>
</evidence>
<dbReference type="PANTHER" id="PTHR22770:SF13">
    <property type="entry name" value="RING-TYPE DOMAIN-CONTAINING PROTEIN"/>
    <property type="match status" value="1"/>
</dbReference>
<dbReference type="CDD" id="cd20358">
    <property type="entry name" value="Rcat_RBR_HOIL1"/>
    <property type="match status" value="1"/>
</dbReference>
<dbReference type="InterPro" id="IPR047559">
    <property type="entry name" value="HOIL1_RBR_mRING-HC-C3HC3D"/>
</dbReference>
<evidence type="ECO:0000259" key="14">
    <source>
        <dbReference type="PROSITE" id="PS51873"/>
    </source>
</evidence>
<accession>A0A9R1TLC0</accession>
<reference evidence="16" key="1">
    <citation type="submission" date="2025-08" db="UniProtKB">
        <authorList>
            <consortium name="RefSeq"/>
        </authorList>
    </citation>
    <scope>IDENTIFICATION</scope>
    <source>
        <strain evidence="16">USDA-PBARC FA_bdor</strain>
        <tissue evidence="16">Whole organism</tissue>
    </source>
</reference>
<feature type="domain" description="Ubiquitin-like" evidence="12">
    <location>
        <begin position="904"/>
        <end position="977"/>
    </location>
</feature>
<dbReference type="Gene3D" id="3.10.20.90">
    <property type="entry name" value="Phosphatidylinositol 3-kinase Catalytic Subunit, Chain A, domain 1"/>
    <property type="match status" value="1"/>
</dbReference>
<feature type="compositionally biased region" description="Basic and acidic residues" evidence="11">
    <location>
        <begin position="604"/>
        <end position="614"/>
    </location>
</feature>
<keyword evidence="5" id="KW-0677">Repeat</keyword>
<evidence type="ECO:0000256" key="3">
    <source>
        <dbReference type="ARBA" id="ARBA00022679"/>
    </source>
</evidence>
<evidence type="ECO:0000256" key="5">
    <source>
        <dbReference type="ARBA" id="ARBA00022737"/>
    </source>
</evidence>
<evidence type="ECO:0000256" key="11">
    <source>
        <dbReference type="SAM" id="MobiDB-lite"/>
    </source>
</evidence>
<dbReference type="RefSeq" id="XP_011312874.1">
    <property type="nucleotide sequence ID" value="XM_011314572.1"/>
</dbReference>
<protein>
    <recommendedName>
        <fullName evidence="17">RanBP-type and C3HC4-type zinc finger-containing protein 1</fullName>
    </recommendedName>
</protein>
<dbReference type="InterPro" id="IPR001841">
    <property type="entry name" value="Znf_RING"/>
</dbReference>
<dbReference type="PROSITE" id="PS51873">
    <property type="entry name" value="TRIAD"/>
    <property type="match status" value="1"/>
</dbReference>
<feature type="coiled-coil region" evidence="10">
    <location>
        <begin position="688"/>
        <end position="715"/>
    </location>
</feature>
<evidence type="ECO:0000256" key="2">
    <source>
        <dbReference type="ARBA" id="ARBA00022553"/>
    </source>
</evidence>
<dbReference type="InterPro" id="IPR051628">
    <property type="entry name" value="LUBAC_E3_Ligases"/>
</dbReference>
<dbReference type="GO" id="GO:0043130">
    <property type="term" value="F:ubiquitin binding"/>
    <property type="evidence" value="ECO:0007669"/>
    <property type="project" value="TreeGrafter"/>
</dbReference>
<dbReference type="CDD" id="cd16633">
    <property type="entry name" value="mRING-HC-C3HC3D_RBR_HOIL1"/>
    <property type="match status" value="1"/>
</dbReference>
<dbReference type="InterPro" id="IPR000626">
    <property type="entry name" value="Ubiquitin-like_dom"/>
</dbReference>
<dbReference type="OrthoDB" id="261960at2759"/>
<dbReference type="GO" id="GO:0043161">
    <property type="term" value="P:proteasome-mediated ubiquitin-dependent protein catabolic process"/>
    <property type="evidence" value="ECO:0007669"/>
    <property type="project" value="TreeGrafter"/>
</dbReference>
<evidence type="ECO:0000259" key="12">
    <source>
        <dbReference type="PROSITE" id="PS50053"/>
    </source>
</evidence>
<dbReference type="SUPFAM" id="SSF54236">
    <property type="entry name" value="Ubiquitin-like"/>
    <property type="match status" value="1"/>
</dbReference>
<dbReference type="InterPro" id="IPR029071">
    <property type="entry name" value="Ubiquitin-like_domsf"/>
</dbReference>